<reference evidence="2 3" key="1">
    <citation type="submission" date="2020-07" db="EMBL/GenBank/DDBJ databases">
        <title>Draft genome and description of Aeromicrobium phoceense strain Marseille-Q0843 isolated from healthy skin swab.</title>
        <authorList>
            <person name="Boxberger M."/>
            <person name="La Scola B."/>
        </authorList>
    </citation>
    <scope>NUCLEOTIDE SEQUENCE [LARGE SCALE GENOMIC DNA]</scope>
    <source>
        <strain evidence="2 3">Marseille-Q0843</strain>
    </source>
</reference>
<proteinExistence type="predicted"/>
<gene>
    <name evidence="2" type="ORF">H1W00_12350</name>
</gene>
<dbReference type="AlphaFoldDB" id="A0A838XGT8"/>
<dbReference type="Proteomes" id="UP000550354">
    <property type="component" value="Unassembled WGS sequence"/>
</dbReference>
<accession>A0A838XGT8</accession>
<protein>
    <submittedName>
        <fullName evidence="2">Uncharacterized protein</fullName>
    </submittedName>
</protein>
<name>A0A838XGT8_9ACTN</name>
<evidence type="ECO:0000256" key="1">
    <source>
        <dbReference type="SAM" id="MobiDB-lite"/>
    </source>
</evidence>
<dbReference type="RefSeq" id="WP_181755963.1">
    <property type="nucleotide sequence ID" value="NZ_JACEOG010000001.1"/>
</dbReference>
<dbReference type="EMBL" id="JACEOG010000001">
    <property type="protein sequence ID" value="MBA4609272.1"/>
    <property type="molecule type" value="Genomic_DNA"/>
</dbReference>
<evidence type="ECO:0000313" key="2">
    <source>
        <dbReference type="EMBL" id="MBA4609272.1"/>
    </source>
</evidence>
<feature type="compositionally biased region" description="Basic and acidic residues" evidence="1">
    <location>
        <begin position="22"/>
        <end position="43"/>
    </location>
</feature>
<comment type="caution">
    <text evidence="2">The sequence shown here is derived from an EMBL/GenBank/DDBJ whole genome shotgun (WGS) entry which is preliminary data.</text>
</comment>
<feature type="region of interest" description="Disordered" evidence="1">
    <location>
        <begin position="18"/>
        <end position="60"/>
    </location>
</feature>
<sequence length="60" mass="6456">MADRVGDVFAVTRGLIDVPVPHGRDGRETKDEAESDKPPKVTSEKPGVVGEVEWVHASDS</sequence>
<organism evidence="2 3">
    <name type="scientific">Aeromicrobium phoceense</name>
    <dbReference type="NCBI Taxonomy" id="2754045"/>
    <lineage>
        <taxon>Bacteria</taxon>
        <taxon>Bacillati</taxon>
        <taxon>Actinomycetota</taxon>
        <taxon>Actinomycetes</taxon>
        <taxon>Propionibacteriales</taxon>
        <taxon>Nocardioidaceae</taxon>
        <taxon>Aeromicrobium</taxon>
    </lineage>
</organism>
<evidence type="ECO:0000313" key="3">
    <source>
        <dbReference type="Proteomes" id="UP000550354"/>
    </source>
</evidence>
<keyword evidence="3" id="KW-1185">Reference proteome</keyword>